<keyword evidence="3" id="KW-1185">Reference proteome</keyword>
<feature type="compositionally biased region" description="Polar residues" evidence="1">
    <location>
        <begin position="419"/>
        <end position="428"/>
    </location>
</feature>
<accession>A0AAN8ZBT6</accession>
<dbReference type="AlphaFoldDB" id="A0AAN8ZBT6"/>
<dbReference type="Proteomes" id="UP001370490">
    <property type="component" value="Unassembled WGS sequence"/>
</dbReference>
<gene>
    <name evidence="2" type="ORF">RJ641_001711</name>
</gene>
<evidence type="ECO:0008006" key="4">
    <source>
        <dbReference type="Google" id="ProtNLM"/>
    </source>
</evidence>
<feature type="region of interest" description="Disordered" evidence="1">
    <location>
        <begin position="412"/>
        <end position="526"/>
    </location>
</feature>
<proteinExistence type="predicted"/>
<feature type="compositionally biased region" description="Basic residues" evidence="1">
    <location>
        <begin position="513"/>
        <end position="526"/>
    </location>
</feature>
<protein>
    <recommendedName>
        <fullName evidence="4">Protein KAKU4</fullName>
    </recommendedName>
</protein>
<reference evidence="2 3" key="1">
    <citation type="submission" date="2023-12" db="EMBL/GenBank/DDBJ databases">
        <title>A high-quality genome assembly for Dillenia turbinata (Dilleniales).</title>
        <authorList>
            <person name="Chanderbali A."/>
        </authorList>
    </citation>
    <scope>NUCLEOTIDE SEQUENCE [LARGE SCALE GENOMIC DNA]</scope>
    <source>
        <strain evidence="2">LSX21</strain>
        <tissue evidence="2">Leaf</tissue>
    </source>
</reference>
<dbReference type="PANTHER" id="PTHR33416:SF17">
    <property type="entry name" value="PROTEIN KAKU4"/>
    <property type="match status" value="1"/>
</dbReference>
<evidence type="ECO:0000313" key="3">
    <source>
        <dbReference type="Proteomes" id="UP001370490"/>
    </source>
</evidence>
<dbReference type="GO" id="GO:0005635">
    <property type="term" value="C:nuclear envelope"/>
    <property type="evidence" value="ECO:0007669"/>
    <property type="project" value="TreeGrafter"/>
</dbReference>
<feature type="region of interest" description="Disordered" evidence="1">
    <location>
        <begin position="36"/>
        <end position="61"/>
    </location>
</feature>
<feature type="compositionally biased region" description="Polar residues" evidence="1">
    <location>
        <begin position="500"/>
        <end position="512"/>
    </location>
</feature>
<organism evidence="2 3">
    <name type="scientific">Dillenia turbinata</name>
    <dbReference type="NCBI Taxonomy" id="194707"/>
    <lineage>
        <taxon>Eukaryota</taxon>
        <taxon>Viridiplantae</taxon>
        <taxon>Streptophyta</taxon>
        <taxon>Embryophyta</taxon>
        <taxon>Tracheophyta</taxon>
        <taxon>Spermatophyta</taxon>
        <taxon>Magnoliopsida</taxon>
        <taxon>eudicotyledons</taxon>
        <taxon>Gunneridae</taxon>
        <taxon>Pentapetalae</taxon>
        <taxon>Dilleniales</taxon>
        <taxon>Dilleniaceae</taxon>
        <taxon>Dillenia</taxon>
    </lineage>
</organism>
<evidence type="ECO:0000256" key="1">
    <source>
        <dbReference type="SAM" id="MobiDB-lite"/>
    </source>
</evidence>
<dbReference type="GO" id="GO:0071763">
    <property type="term" value="P:nuclear membrane organization"/>
    <property type="evidence" value="ECO:0007669"/>
    <property type="project" value="TreeGrafter"/>
</dbReference>
<dbReference type="PANTHER" id="PTHR33416">
    <property type="entry name" value="NUCLEAR PORE COMPLEX PROTEIN NUP1"/>
    <property type="match status" value="1"/>
</dbReference>
<dbReference type="EMBL" id="JBAMMX010000010">
    <property type="protein sequence ID" value="KAK6932087.1"/>
    <property type="molecule type" value="Genomic_DNA"/>
</dbReference>
<evidence type="ECO:0000313" key="2">
    <source>
        <dbReference type="EMBL" id="KAK6932087.1"/>
    </source>
</evidence>
<sequence length="526" mass="57335">MSTASHTCTDPTRYTTHHQPPVVRALTNFRDLQRIGQDNGYRSDGDNGGADQVDKTTMKKQTSSDMIKCFGPGLQSMLRKSKPKYIIEQLLMQETYSREECDRLIEIIKSRVVDHPTMNNGVDGTPTRATDANVSHNCTVAIVEAKKWLQEKKWESGSLARSGGGNLTMSPILQQGIGKEEGSPVDVAKSYMKARPPWASPSSKLFEFRSPSSSGIQLFNEGTPLSLGNHTFSSSKKRSFSSTGSWNIQEELRRVRSKATEDMLRTLSSSKIDVSALTLKDRTSQTSLAEETIDVTLDGLQNKASTTCPTNFAYNENQADATQTENESDAFKIDQSIGHLASRQDNGEVVISGTTGHSAEAVSDPVDLDGIKDNDLSEGQQLDLAEEEPVQDLTSHDRNCAALLHEAVESRAKSIPNGLPSSEPSSTAGEADNRQSDGEPPDSIGATEDECTTRTPAEESCELPSETSVDVPLINEISSMKVNSEKKSSKLNESLLQNSTRTNLKRSTVGRRTTSRNSKKIAGRGK</sequence>
<name>A0AAN8ZBT6_9MAGN</name>
<comment type="caution">
    <text evidence="2">The sequence shown here is derived from an EMBL/GenBank/DDBJ whole genome shotgun (WGS) entry which is preliminary data.</text>
</comment>